<dbReference type="CTD" id="6775"/>
<dbReference type="Gene3D" id="2.60.40.630">
    <property type="entry name" value="STAT transcription factor, DNA-binding domain"/>
    <property type="match status" value="1"/>
</dbReference>
<dbReference type="InterPro" id="IPR012345">
    <property type="entry name" value="STAT_TF_DNA-bd_N"/>
</dbReference>
<keyword evidence="10 15" id="KW-0010">Activator</keyword>
<accession>A0A8C9KB18</accession>
<dbReference type="GO" id="GO:0003700">
    <property type="term" value="F:DNA-binding transcription factor activity"/>
    <property type="evidence" value="ECO:0007669"/>
    <property type="project" value="Ensembl"/>
</dbReference>
<dbReference type="PANTHER" id="PTHR11801">
    <property type="entry name" value="SIGNAL TRANSDUCER AND ACTIVATOR OF TRANSCRIPTION"/>
    <property type="match status" value="1"/>
</dbReference>
<feature type="domain" description="SH2" evidence="17">
    <location>
        <begin position="569"/>
        <end position="647"/>
    </location>
</feature>
<evidence type="ECO:0000256" key="8">
    <source>
        <dbReference type="ARBA" id="ARBA00023015"/>
    </source>
</evidence>
<dbReference type="InterPro" id="IPR035856">
    <property type="entry name" value="STAT4_SH2"/>
</dbReference>
<dbReference type="GO" id="GO:0042802">
    <property type="term" value="F:identical protein binding"/>
    <property type="evidence" value="ECO:0007669"/>
    <property type="project" value="Ensembl"/>
</dbReference>
<evidence type="ECO:0000256" key="7">
    <source>
        <dbReference type="ARBA" id="ARBA00022999"/>
    </source>
</evidence>
<evidence type="ECO:0000313" key="19">
    <source>
        <dbReference type="Proteomes" id="UP000675900"/>
    </source>
</evidence>
<dbReference type="Pfam" id="PF21354">
    <property type="entry name" value="STAT_linker"/>
    <property type="match status" value="1"/>
</dbReference>
<keyword evidence="6" id="KW-0007">Acetylation</keyword>
<dbReference type="SUPFAM" id="SSF49417">
    <property type="entry name" value="p53-like transcription factors"/>
    <property type="match status" value="1"/>
</dbReference>
<keyword evidence="8 15" id="KW-0805">Transcription regulation</keyword>
<dbReference type="GeneTree" id="ENSGT01050000244905"/>
<dbReference type="Pfam" id="PF01017">
    <property type="entry name" value="STAT_alpha"/>
    <property type="match status" value="1"/>
</dbReference>
<dbReference type="FunFam" id="1.20.1050.20:FF:000001">
    <property type="entry name" value="Signal transducer and activator of transcription"/>
    <property type="match status" value="1"/>
</dbReference>
<evidence type="ECO:0000256" key="11">
    <source>
        <dbReference type="ARBA" id="ARBA00023163"/>
    </source>
</evidence>
<evidence type="ECO:0000256" key="6">
    <source>
        <dbReference type="ARBA" id="ARBA00022990"/>
    </source>
</evidence>
<sequence length="748" mass="85991">MSQWNQVQQLEIKFLEQVDQFYDDNFPMEIRHLLAQWIENQDWEAASNNETMATILLQNLLIQLDEQLGRVSKEKNLLLIHNLKRIRKVLQGKFHGNPMHVAVVISNCLREERRILAAANMPVQGPLEKSLQSSSVSERQRNVEHKVTAIKNSVQMTEQDTKYLEDLQDEFDYRYKTIQTMDQGDKNNALMNQEVLTLQEMLNSLDFKRKEALSKMTQIVNETDLLMNSMLMEELQDWKRRQQIACIGGPLHNGLDQLQNCFTLLAESLFQLRRQLEKLEEQSTKMTYEGDPIPMQRAHLLERVTFLIYNLFKNSFVVERQPCMPTHPQRPMVLKTLIQFTVKLRLLIKLPELNYQVKVKASIDKNVSTLSNRRFVLCGTHVKAMSIEESSNGSLSVEFRHLQPKEMKSSAGSKGNEGCHMVTEELHSITFETQICLYGLTIDLETSSLPVVMISNVSQLPNAWASIIWYNVSTNDSQNLVFFNNPPSATLSQLLEVMSWQFSSYVGRGLNSDQLNMLAEKLTVQSSYNDGHLTWAKFCKEHLPGKSFTFWTWLEAILDLIKKHILPLWIDGYVMGFVSKEKERLLLKDKMPGTFLLRFSESHLGGITFTWVDHSENGEVRFHSVEPYNKGRLSALPFADILRDYKVIMAENIPENPLKFLYPDIPKDKAFGKHYSSQPCEVSRPTERGDKGYVPSVFIPISTIRSDSTEPHSPTDLLPMSPSVYAVLRENLSPTTIETAMKSPYSAE</sequence>
<keyword evidence="9 15" id="KW-0238">DNA-binding</keyword>
<dbReference type="Gene3D" id="1.10.238.10">
    <property type="entry name" value="EF-hand"/>
    <property type="match status" value="1"/>
</dbReference>
<dbReference type="SUPFAM" id="SSF47655">
    <property type="entry name" value="STAT"/>
    <property type="match status" value="1"/>
</dbReference>
<evidence type="ECO:0000256" key="3">
    <source>
        <dbReference type="ARBA" id="ARBA00005586"/>
    </source>
</evidence>
<feature type="coiled-coil region" evidence="16">
    <location>
        <begin position="262"/>
        <end position="289"/>
    </location>
</feature>
<evidence type="ECO:0000256" key="16">
    <source>
        <dbReference type="SAM" id="Coils"/>
    </source>
</evidence>
<dbReference type="InterPro" id="IPR001217">
    <property type="entry name" value="STAT"/>
</dbReference>
<evidence type="ECO:0000256" key="5">
    <source>
        <dbReference type="ARBA" id="ARBA00022553"/>
    </source>
</evidence>
<evidence type="ECO:0000256" key="12">
    <source>
        <dbReference type="ARBA" id="ARBA00023242"/>
    </source>
</evidence>
<dbReference type="PROSITE" id="PS50001">
    <property type="entry name" value="SH2"/>
    <property type="match status" value="1"/>
</dbReference>
<keyword evidence="16" id="KW-0175">Coiled coil</keyword>
<dbReference type="CDD" id="cd16848">
    <property type="entry name" value="STAT4_DBD"/>
    <property type="match status" value="1"/>
</dbReference>
<dbReference type="FunFam" id="1.10.238.10:FF:000012">
    <property type="entry name" value="Signal transducer and activator of transcription"/>
    <property type="match status" value="1"/>
</dbReference>
<evidence type="ECO:0000256" key="13">
    <source>
        <dbReference type="ARBA" id="ARBA00064572"/>
    </source>
</evidence>
<dbReference type="SMART" id="SM00964">
    <property type="entry name" value="STAT_int"/>
    <property type="match status" value="1"/>
</dbReference>
<comment type="subunit">
    <text evidence="13">(Microbial infection) Interacts with African swine fever virus (ASFV) MGF360-9L; this interaction mediates degradation of STAT1 through apoptosis.</text>
</comment>
<proteinExistence type="inferred from homology"/>
<dbReference type="CDD" id="cd16854">
    <property type="entry name" value="STAT4_CCD"/>
    <property type="match status" value="1"/>
</dbReference>
<dbReference type="InterPro" id="IPR013800">
    <property type="entry name" value="STAT_TF_alpha"/>
</dbReference>
<dbReference type="Gene3D" id="1.20.1050.20">
    <property type="entry name" value="STAT transcription factor, all-alpha domain"/>
    <property type="match status" value="1"/>
</dbReference>
<dbReference type="InterPro" id="IPR000980">
    <property type="entry name" value="SH2"/>
</dbReference>
<dbReference type="InterPro" id="IPR029839">
    <property type="entry name" value="STAT4_DBD"/>
</dbReference>
<keyword evidence="5 15" id="KW-0597">Phosphoprotein</keyword>
<dbReference type="InterPro" id="IPR036535">
    <property type="entry name" value="STAT_N_sf"/>
</dbReference>
<dbReference type="SUPFAM" id="SSF48092">
    <property type="entry name" value="Transcription factor STAT-4 N-domain"/>
    <property type="match status" value="1"/>
</dbReference>
<evidence type="ECO:0000313" key="18">
    <source>
        <dbReference type="Ensembl" id="ENSPTIP00000013084.1"/>
    </source>
</evidence>
<dbReference type="AlphaFoldDB" id="A0A8C9KB18"/>
<comment type="similarity">
    <text evidence="3 15">Belongs to the transcription factor STAT family.</text>
</comment>
<dbReference type="Proteomes" id="UP000675900">
    <property type="component" value="Unassembled WGS sequence"/>
</dbReference>
<evidence type="ECO:0000256" key="15">
    <source>
        <dbReference type="RuleBase" id="RU046415"/>
    </source>
</evidence>
<dbReference type="CDD" id="cd10375">
    <property type="entry name" value="SH2_STAT4"/>
    <property type="match status" value="1"/>
</dbReference>
<gene>
    <name evidence="18" type="primary">STAT4</name>
</gene>
<dbReference type="Pfam" id="PF00017">
    <property type="entry name" value="SH2"/>
    <property type="match status" value="1"/>
</dbReference>
<evidence type="ECO:0000256" key="4">
    <source>
        <dbReference type="ARBA" id="ARBA00022490"/>
    </source>
</evidence>
<dbReference type="InterPro" id="IPR008967">
    <property type="entry name" value="p53-like_TF_DNA-bd_sf"/>
</dbReference>
<dbReference type="GO" id="GO:0035722">
    <property type="term" value="P:interleukin-12-mediated signaling pathway"/>
    <property type="evidence" value="ECO:0007669"/>
    <property type="project" value="Ensembl"/>
</dbReference>
<dbReference type="InterPro" id="IPR036860">
    <property type="entry name" value="SH2_dom_sf"/>
</dbReference>
<dbReference type="Pfam" id="PF02864">
    <property type="entry name" value="STAT_bind"/>
    <property type="match status" value="1"/>
</dbReference>
<dbReference type="SUPFAM" id="SSF55550">
    <property type="entry name" value="SH2 domain"/>
    <property type="match status" value="1"/>
</dbReference>
<keyword evidence="7 14" id="KW-0727">SH2 domain</keyword>
<keyword evidence="12 15" id="KW-0539">Nucleus</keyword>
<keyword evidence="4 15" id="KW-0963">Cytoplasm</keyword>
<dbReference type="KEGG" id="ptg:102953648"/>
<evidence type="ECO:0000256" key="14">
    <source>
        <dbReference type="PROSITE-ProRule" id="PRU00191"/>
    </source>
</evidence>
<dbReference type="Pfam" id="PF02865">
    <property type="entry name" value="STAT_int"/>
    <property type="match status" value="1"/>
</dbReference>
<dbReference type="InterPro" id="IPR046991">
    <property type="entry name" value="STAT4_CC"/>
</dbReference>
<dbReference type="InterPro" id="IPR015988">
    <property type="entry name" value="STAT_TF_CC"/>
</dbReference>
<keyword evidence="19" id="KW-1185">Reference proteome</keyword>
<dbReference type="GO" id="GO:0005829">
    <property type="term" value="C:cytosol"/>
    <property type="evidence" value="ECO:0007669"/>
    <property type="project" value="UniProtKB-ARBA"/>
</dbReference>
<dbReference type="Gene3D" id="3.30.505.10">
    <property type="entry name" value="SH2 domain"/>
    <property type="match status" value="1"/>
</dbReference>
<evidence type="ECO:0000256" key="2">
    <source>
        <dbReference type="ARBA" id="ARBA00004496"/>
    </source>
</evidence>
<dbReference type="GO" id="GO:0070741">
    <property type="term" value="P:response to interleukin-6"/>
    <property type="evidence" value="ECO:0007669"/>
    <property type="project" value="Ensembl"/>
</dbReference>
<dbReference type="InterPro" id="IPR048988">
    <property type="entry name" value="STAT_linker"/>
</dbReference>
<dbReference type="FunFam" id="3.30.505.10:FF:000003">
    <property type="entry name" value="Signal transducer and activator of transcription"/>
    <property type="match status" value="1"/>
</dbReference>
<protein>
    <recommendedName>
        <fullName evidence="15">Signal transducer and activator of transcription</fullName>
    </recommendedName>
</protein>
<reference evidence="18" key="1">
    <citation type="submission" date="2025-08" db="UniProtKB">
        <authorList>
            <consortium name="Ensembl"/>
        </authorList>
    </citation>
    <scope>IDENTIFICATION</scope>
</reference>
<reference evidence="18" key="2">
    <citation type="submission" date="2025-09" db="UniProtKB">
        <authorList>
            <consortium name="Ensembl"/>
        </authorList>
    </citation>
    <scope>IDENTIFICATION</scope>
</reference>
<dbReference type="RefSeq" id="XP_015398666.1">
    <property type="nucleotide sequence ID" value="XM_015543180.1"/>
</dbReference>
<dbReference type="Gene3D" id="1.10.532.10">
    <property type="entry name" value="STAT transcription factor, N-terminal domain"/>
    <property type="match status" value="1"/>
</dbReference>
<name>A0A8C9KB18_PANTA</name>
<dbReference type="InterPro" id="IPR013799">
    <property type="entry name" value="STAT_TF_prot_interaction"/>
</dbReference>
<evidence type="ECO:0000256" key="9">
    <source>
        <dbReference type="ARBA" id="ARBA00023125"/>
    </source>
</evidence>
<dbReference type="GO" id="GO:0003677">
    <property type="term" value="F:DNA binding"/>
    <property type="evidence" value="ECO:0007669"/>
    <property type="project" value="UniProtKB-KW"/>
</dbReference>
<organism evidence="18 19">
    <name type="scientific">Panthera tigris altaica</name>
    <name type="common">Siberian tiger</name>
    <dbReference type="NCBI Taxonomy" id="74533"/>
    <lineage>
        <taxon>Eukaryota</taxon>
        <taxon>Metazoa</taxon>
        <taxon>Chordata</taxon>
        <taxon>Craniata</taxon>
        <taxon>Vertebrata</taxon>
        <taxon>Euteleostomi</taxon>
        <taxon>Mammalia</taxon>
        <taxon>Eutheria</taxon>
        <taxon>Laurasiatheria</taxon>
        <taxon>Carnivora</taxon>
        <taxon>Feliformia</taxon>
        <taxon>Felidae</taxon>
        <taxon>Pantherinae</taxon>
        <taxon>Panthera</taxon>
    </lineage>
</organism>
<keyword evidence="11 15" id="KW-0804">Transcription</keyword>
<dbReference type="Ensembl" id="ENSPTIT00000017130.1">
    <property type="protein sequence ID" value="ENSPTIP00000013084.1"/>
    <property type="gene ID" value="ENSPTIG00000012932.1"/>
</dbReference>
<dbReference type="FunFam" id="1.10.532.10:FF:000001">
    <property type="entry name" value="Signal transducer and activator of transcription"/>
    <property type="match status" value="1"/>
</dbReference>
<dbReference type="GO" id="GO:0090575">
    <property type="term" value="C:RNA polymerase II transcription regulator complex"/>
    <property type="evidence" value="ECO:0007669"/>
    <property type="project" value="Ensembl"/>
</dbReference>
<dbReference type="GeneID" id="102953648"/>
<dbReference type="FunFam" id="2.60.40.630:FF:000007">
    <property type="entry name" value="Signal transducer and activator of transcription 3"/>
    <property type="match status" value="1"/>
</dbReference>
<evidence type="ECO:0000259" key="17">
    <source>
        <dbReference type="PROSITE" id="PS50001"/>
    </source>
</evidence>
<comment type="subcellular location">
    <subcellularLocation>
        <location evidence="2 15">Cytoplasm</location>
    </subcellularLocation>
    <subcellularLocation>
        <location evidence="1 15">Nucleus</location>
    </subcellularLocation>
</comment>
<dbReference type="GO" id="GO:0045063">
    <property type="term" value="P:T-helper 1 cell differentiation"/>
    <property type="evidence" value="ECO:0007669"/>
    <property type="project" value="Ensembl"/>
</dbReference>
<dbReference type="FunFam" id="2.60.40.630:FF:000008">
    <property type="entry name" value="signal transducer and activator of transcription 4"/>
    <property type="match status" value="1"/>
</dbReference>
<evidence type="ECO:0000256" key="10">
    <source>
        <dbReference type="ARBA" id="ARBA00023159"/>
    </source>
</evidence>
<dbReference type="InterPro" id="IPR013801">
    <property type="entry name" value="STAT_TF_DNA-bd"/>
</dbReference>
<dbReference type="GO" id="GO:0016604">
    <property type="term" value="C:nuclear body"/>
    <property type="evidence" value="ECO:0007669"/>
    <property type="project" value="Ensembl"/>
</dbReference>
<evidence type="ECO:0000256" key="1">
    <source>
        <dbReference type="ARBA" id="ARBA00004123"/>
    </source>
</evidence>